<evidence type="ECO:0000313" key="2">
    <source>
        <dbReference type="Proteomes" id="UP000824890"/>
    </source>
</evidence>
<proteinExistence type="predicted"/>
<organism evidence="1 2">
    <name type="scientific">Brassica napus</name>
    <name type="common">Rape</name>
    <dbReference type="NCBI Taxonomy" id="3708"/>
    <lineage>
        <taxon>Eukaryota</taxon>
        <taxon>Viridiplantae</taxon>
        <taxon>Streptophyta</taxon>
        <taxon>Embryophyta</taxon>
        <taxon>Tracheophyta</taxon>
        <taxon>Spermatophyta</taxon>
        <taxon>Magnoliopsida</taxon>
        <taxon>eudicotyledons</taxon>
        <taxon>Gunneridae</taxon>
        <taxon>Pentapetalae</taxon>
        <taxon>rosids</taxon>
        <taxon>malvids</taxon>
        <taxon>Brassicales</taxon>
        <taxon>Brassicaceae</taxon>
        <taxon>Brassiceae</taxon>
        <taxon>Brassica</taxon>
    </lineage>
</organism>
<evidence type="ECO:0000313" key="1">
    <source>
        <dbReference type="EMBL" id="KAH0941378.1"/>
    </source>
</evidence>
<dbReference type="EMBL" id="JAGKQM010000001">
    <property type="protein sequence ID" value="KAH0941378.1"/>
    <property type="molecule type" value="Genomic_DNA"/>
</dbReference>
<keyword evidence="2" id="KW-1185">Reference proteome</keyword>
<reference evidence="1 2" key="1">
    <citation type="submission" date="2021-05" db="EMBL/GenBank/DDBJ databases">
        <title>Genome Assembly of Synthetic Allotetraploid Brassica napus Reveals Homoeologous Exchanges between Subgenomes.</title>
        <authorList>
            <person name="Davis J.T."/>
        </authorList>
    </citation>
    <scope>NUCLEOTIDE SEQUENCE [LARGE SCALE GENOMIC DNA]</scope>
    <source>
        <strain evidence="2">cv. Da-Ae</strain>
        <tissue evidence="1">Seedling</tissue>
    </source>
</reference>
<feature type="non-terminal residue" evidence="1">
    <location>
        <position position="1"/>
    </location>
</feature>
<name>A0ABQ8EKX3_BRANA</name>
<gene>
    <name evidence="1" type="ORF">HID58_001015</name>
</gene>
<protein>
    <submittedName>
        <fullName evidence="1">Uncharacterized protein</fullName>
    </submittedName>
</protein>
<accession>A0ABQ8EKX3</accession>
<comment type="caution">
    <text evidence="1">The sequence shown here is derived from an EMBL/GenBank/DDBJ whole genome shotgun (WGS) entry which is preliminary data.</text>
</comment>
<dbReference type="Proteomes" id="UP000824890">
    <property type="component" value="Unassembled WGS sequence"/>
</dbReference>
<sequence length="172" mass="18658">LELMEYQNKTCLHKDSTEATFDVEFGGLRQEDETKTVYANSMTAREMESLVAICDTLIPSLDASEVGHLDDGVAGYYSASASHTGTPDRDCGHSPLGSEVLSCVVGEVSPASILTSGDSAGCRRHREKKYCSSGLQAISYSLECSLGPSNLSLPLSSLLRWMKKEITWRGKQ</sequence>